<comment type="subcellular location">
    <subcellularLocation>
        <location evidence="6">Cytoplasm</location>
    </subcellularLocation>
</comment>
<comment type="similarity">
    <text evidence="1 6">Belongs to the TACO1 family.</text>
</comment>
<proteinExistence type="inferred from homology"/>
<evidence type="ECO:0000256" key="6">
    <source>
        <dbReference type="HAMAP-Rule" id="MF_00693"/>
    </source>
</evidence>
<dbReference type="NCBIfam" id="NF001030">
    <property type="entry name" value="PRK00110.1"/>
    <property type="match status" value="1"/>
</dbReference>
<organism evidence="9 10">
    <name type="scientific">Candidatus Roizmanbacteria bacterium RIFCSPLOWO2_01_FULL_40_42</name>
    <dbReference type="NCBI Taxonomy" id="1802066"/>
    <lineage>
        <taxon>Bacteria</taxon>
        <taxon>Candidatus Roizmaniibacteriota</taxon>
    </lineage>
</organism>
<dbReference type="Pfam" id="PF20772">
    <property type="entry name" value="TACO1_YebC_N"/>
    <property type="match status" value="1"/>
</dbReference>
<evidence type="ECO:0000256" key="5">
    <source>
        <dbReference type="ARBA" id="ARBA00023163"/>
    </source>
</evidence>
<evidence type="ECO:0000313" key="9">
    <source>
        <dbReference type="EMBL" id="OGK49877.1"/>
    </source>
</evidence>
<dbReference type="AlphaFoldDB" id="A0A1F7J2N7"/>
<dbReference type="GO" id="GO:0006355">
    <property type="term" value="P:regulation of DNA-templated transcription"/>
    <property type="evidence" value="ECO:0007669"/>
    <property type="project" value="UniProtKB-UniRule"/>
</dbReference>
<dbReference type="NCBIfam" id="TIGR01033">
    <property type="entry name" value="YebC/PmpR family DNA-binding transcriptional regulator"/>
    <property type="match status" value="1"/>
</dbReference>
<dbReference type="PANTHER" id="PTHR12532:SF6">
    <property type="entry name" value="TRANSCRIPTIONAL REGULATORY PROTEIN YEBC-RELATED"/>
    <property type="match status" value="1"/>
</dbReference>
<dbReference type="Gene3D" id="3.30.70.980">
    <property type="match status" value="2"/>
</dbReference>
<evidence type="ECO:0000313" key="10">
    <source>
        <dbReference type="Proteomes" id="UP000178558"/>
    </source>
</evidence>
<comment type="caution">
    <text evidence="9">The sequence shown here is derived from an EMBL/GenBank/DDBJ whole genome shotgun (WGS) entry which is preliminary data.</text>
</comment>
<dbReference type="NCBIfam" id="NF009044">
    <property type="entry name" value="PRK12378.1"/>
    <property type="match status" value="1"/>
</dbReference>
<dbReference type="SUPFAM" id="SSF75625">
    <property type="entry name" value="YebC-like"/>
    <property type="match status" value="1"/>
</dbReference>
<dbReference type="FunFam" id="1.10.10.200:FF:000002">
    <property type="entry name" value="Probable transcriptional regulatory protein CLM62_37755"/>
    <property type="match status" value="1"/>
</dbReference>
<keyword evidence="5 6" id="KW-0804">Transcription</keyword>
<keyword evidence="4 6" id="KW-0238">DNA-binding</keyword>
<reference evidence="9 10" key="1">
    <citation type="journal article" date="2016" name="Nat. Commun.">
        <title>Thousands of microbial genomes shed light on interconnected biogeochemical processes in an aquifer system.</title>
        <authorList>
            <person name="Anantharaman K."/>
            <person name="Brown C.T."/>
            <person name="Hug L.A."/>
            <person name="Sharon I."/>
            <person name="Castelle C.J."/>
            <person name="Probst A.J."/>
            <person name="Thomas B.C."/>
            <person name="Singh A."/>
            <person name="Wilkins M.J."/>
            <person name="Karaoz U."/>
            <person name="Brodie E.L."/>
            <person name="Williams K.H."/>
            <person name="Hubbard S.S."/>
            <person name="Banfield J.F."/>
        </authorList>
    </citation>
    <scope>NUCLEOTIDE SEQUENCE [LARGE SCALE GENOMIC DNA]</scope>
</reference>
<evidence type="ECO:0000256" key="4">
    <source>
        <dbReference type="ARBA" id="ARBA00023125"/>
    </source>
</evidence>
<keyword evidence="3 6" id="KW-0805">Transcription regulation</keyword>
<dbReference type="PANTHER" id="PTHR12532">
    <property type="entry name" value="TRANSLATIONAL ACTIVATOR OF CYTOCHROME C OXIDASE 1"/>
    <property type="match status" value="1"/>
</dbReference>
<gene>
    <name evidence="9" type="ORF">A3B50_03770</name>
</gene>
<dbReference type="GO" id="GO:0003677">
    <property type="term" value="F:DNA binding"/>
    <property type="evidence" value="ECO:0007669"/>
    <property type="project" value="UniProtKB-UniRule"/>
</dbReference>
<evidence type="ECO:0000256" key="3">
    <source>
        <dbReference type="ARBA" id="ARBA00023015"/>
    </source>
</evidence>
<dbReference type="InterPro" id="IPR002876">
    <property type="entry name" value="Transcrip_reg_TACO1-like"/>
</dbReference>
<evidence type="ECO:0000259" key="7">
    <source>
        <dbReference type="Pfam" id="PF01709"/>
    </source>
</evidence>
<feature type="domain" description="TACO1/YebC-like second and third" evidence="7">
    <location>
        <begin position="84"/>
        <end position="238"/>
    </location>
</feature>
<dbReference type="EMBL" id="MGAQ01000024">
    <property type="protein sequence ID" value="OGK49877.1"/>
    <property type="molecule type" value="Genomic_DNA"/>
</dbReference>
<dbReference type="Pfam" id="PF01709">
    <property type="entry name" value="Transcrip_reg"/>
    <property type="match status" value="1"/>
</dbReference>
<dbReference type="Proteomes" id="UP000178558">
    <property type="component" value="Unassembled WGS sequence"/>
</dbReference>
<accession>A0A1F7J2N7</accession>
<dbReference type="HAMAP" id="MF_00693">
    <property type="entry name" value="Transcrip_reg_TACO1"/>
    <property type="match status" value="1"/>
</dbReference>
<protein>
    <recommendedName>
        <fullName evidence="6">Probable transcriptional regulatory protein A3B50_03770</fullName>
    </recommendedName>
</protein>
<evidence type="ECO:0000259" key="8">
    <source>
        <dbReference type="Pfam" id="PF20772"/>
    </source>
</evidence>
<dbReference type="InterPro" id="IPR049083">
    <property type="entry name" value="TACO1_YebC_N"/>
</dbReference>
<keyword evidence="2 6" id="KW-0963">Cytoplasm</keyword>
<sequence>MSGHSKWSTIKRKKGLKDAQKGKIFSKLSRLITLSVSEGGGFPDPTKNVKLRLAVEKARQANMPKDNIQRAIEKGSGPGSQALQETIYEGFGPEGSALLVQVTTDNANRSHSEVRRIFDKYGGKIGGQGSVSYLFKKCGLITFSKKQNSEDKILQFAEAINAFDIEESGEGMLVYFPFENLGKVAGLVTELVPESSAEVDYKPLSTIKIDDAQKAKKILQFIERLEDHDDVHNVYGNFEIPDELMS</sequence>
<dbReference type="InterPro" id="IPR026564">
    <property type="entry name" value="Transcrip_reg_TACO1-like_dom3"/>
</dbReference>
<dbReference type="GO" id="GO:0005829">
    <property type="term" value="C:cytosol"/>
    <property type="evidence" value="ECO:0007669"/>
    <property type="project" value="TreeGrafter"/>
</dbReference>
<dbReference type="InterPro" id="IPR048300">
    <property type="entry name" value="TACO1_YebC-like_2nd/3rd_dom"/>
</dbReference>
<evidence type="ECO:0000256" key="2">
    <source>
        <dbReference type="ARBA" id="ARBA00022490"/>
    </source>
</evidence>
<name>A0A1F7J2N7_9BACT</name>
<feature type="domain" description="TACO1/YebC-like N-terminal" evidence="8">
    <location>
        <begin position="5"/>
        <end position="77"/>
    </location>
</feature>
<evidence type="ECO:0000256" key="1">
    <source>
        <dbReference type="ARBA" id="ARBA00008724"/>
    </source>
</evidence>
<dbReference type="InterPro" id="IPR017856">
    <property type="entry name" value="Integrase-like_N"/>
</dbReference>
<dbReference type="InterPro" id="IPR029072">
    <property type="entry name" value="YebC-like"/>
</dbReference>
<dbReference type="Gene3D" id="1.10.10.200">
    <property type="match status" value="1"/>
</dbReference>